<dbReference type="PROSITE" id="PS50030">
    <property type="entry name" value="UBA"/>
    <property type="match status" value="2"/>
</dbReference>
<dbReference type="SMART" id="SM00727">
    <property type="entry name" value="STI1"/>
    <property type="match status" value="1"/>
</dbReference>
<proteinExistence type="inferred from homology"/>
<reference evidence="9" key="1">
    <citation type="submission" date="2017-10" db="EMBL/GenBank/DDBJ databases">
        <title>Transcriptome Assembly of Sugarcane Aphid Adults.</title>
        <authorList>
            <person name="Scully E.D."/>
            <person name="Palmer N.A."/>
            <person name="Geib S.M."/>
            <person name="Sarath G."/>
            <person name="Sattler S.E."/>
        </authorList>
    </citation>
    <scope>NUCLEOTIDE SEQUENCE</scope>
    <source>
        <tissue evidence="9">Whole body</tissue>
    </source>
</reference>
<keyword evidence="1" id="KW-0677">Repeat</keyword>
<evidence type="ECO:0000256" key="3">
    <source>
        <dbReference type="ARBA" id="ARBA00023204"/>
    </source>
</evidence>
<evidence type="ECO:0000256" key="6">
    <source>
        <dbReference type="SAM" id="MobiDB-lite"/>
    </source>
</evidence>
<comment type="subcellular location">
    <subcellularLocation>
        <location evidence="5">Nucleus</location>
    </subcellularLocation>
    <subcellularLocation>
        <location evidence="5">Cytoplasm</location>
    </subcellularLocation>
</comment>
<organism evidence="9">
    <name type="scientific">Melanaphis sacchari</name>
    <dbReference type="NCBI Taxonomy" id="742174"/>
    <lineage>
        <taxon>Eukaryota</taxon>
        <taxon>Metazoa</taxon>
        <taxon>Ecdysozoa</taxon>
        <taxon>Arthropoda</taxon>
        <taxon>Hexapoda</taxon>
        <taxon>Insecta</taxon>
        <taxon>Pterygota</taxon>
        <taxon>Neoptera</taxon>
        <taxon>Paraneoptera</taxon>
        <taxon>Hemiptera</taxon>
        <taxon>Sternorrhyncha</taxon>
        <taxon>Aphidomorpha</taxon>
        <taxon>Aphidoidea</taxon>
        <taxon>Aphididae</taxon>
        <taxon>Aphidini</taxon>
        <taxon>Melanaphis</taxon>
    </lineage>
</organism>
<dbReference type="PANTHER" id="PTHR10621:SF0">
    <property type="entry name" value="UV EXCISION REPAIR PROTEIN RAD23"/>
    <property type="match status" value="1"/>
</dbReference>
<dbReference type="InterPro" id="IPR029071">
    <property type="entry name" value="Ubiquitin-like_domsf"/>
</dbReference>
<dbReference type="InterPro" id="IPR006636">
    <property type="entry name" value="STI1_HS-bd"/>
</dbReference>
<dbReference type="SMART" id="SM00213">
    <property type="entry name" value="UBQ"/>
    <property type="match status" value="1"/>
</dbReference>
<dbReference type="InterPro" id="IPR036353">
    <property type="entry name" value="XPC-bd_sf"/>
</dbReference>
<keyword evidence="3 5" id="KW-0234">DNA repair</keyword>
<feature type="domain" description="UBA" evidence="7">
    <location>
        <begin position="143"/>
        <end position="185"/>
    </location>
</feature>
<dbReference type="FunFam" id="1.10.8.10:FF:000003">
    <property type="entry name" value="UV excision repair protein RAD23 homolog"/>
    <property type="match status" value="1"/>
</dbReference>
<dbReference type="InterPro" id="IPR009060">
    <property type="entry name" value="UBA-like_sf"/>
</dbReference>
<feature type="domain" description="UBA" evidence="7">
    <location>
        <begin position="303"/>
        <end position="343"/>
    </location>
</feature>
<evidence type="ECO:0000259" key="7">
    <source>
        <dbReference type="PROSITE" id="PS50030"/>
    </source>
</evidence>
<evidence type="ECO:0000256" key="5">
    <source>
        <dbReference type="RuleBase" id="RU367049"/>
    </source>
</evidence>
<dbReference type="CDD" id="cd01805">
    <property type="entry name" value="Ubl_Rad23"/>
    <property type="match status" value="1"/>
</dbReference>
<name>A0A2H8TQH5_9HEMI</name>
<keyword evidence="2 5" id="KW-0227">DNA damage</keyword>
<comment type="similarity">
    <text evidence="5">Belongs to the RAD23 family.</text>
</comment>
<dbReference type="FunFam" id="1.10.10.540:FF:000001">
    <property type="entry name" value="UV excision repair protein RAD23 B"/>
    <property type="match status" value="1"/>
</dbReference>
<dbReference type="FunFam" id="3.10.20.90:FF:000254">
    <property type="entry name" value="UV excision repair protein Rad23"/>
    <property type="match status" value="1"/>
</dbReference>
<gene>
    <name evidence="9" type="primary">Rad23b</name>
</gene>
<dbReference type="CDD" id="cd14427">
    <property type="entry name" value="UBA2_HR23A"/>
    <property type="match status" value="1"/>
</dbReference>
<evidence type="ECO:0000256" key="4">
    <source>
        <dbReference type="ARBA" id="ARBA00023242"/>
    </source>
</evidence>
<dbReference type="SUPFAM" id="SSF54236">
    <property type="entry name" value="Ubiquitin-like"/>
    <property type="match status" value="1"/>
</dbReference>
<dbReference type="GO" id="GO:0070628">
    <property type="term" value="F:proteasome binding"/>
    <property type="evidence" value="ECO:0007669"/>
    <property type="project" value="TreeGrafter"/>
</dbReference>
<evidence type="ECO:0000256" key="2">
    <source>
        <dbReference type="ARBA" id="ARBA00022763"/>
    </source>
</evidence>
<dbReference type="NCBIfam" id="TIGR00601">
    <property type="entry name" value="rad23"/>
    <property type="match status" value="1"/>
</dbReference>
<dbReference type="GO" id="GO:0043161">
    <property type="term" value="P:proteasome-mediated ubiquitin-dependent protein catabolic process"/>
    <property type="evidence" value="ECO:0007669"/>
    <property type="project" value="UniProtKB-UniRule"/>
</dbReference>
<dbReference type="Gene3D" id="1.10.10.540">
    <property type="entry name" value="XPC-binding domain"/>
    <property type="match status" value="1"/>
</dbReference>
<dbReference type="InterPro" id="IPR015360">
    <property type="entry name" value="XPC-bd"/>
</dbReference>
<sequence length="347" mass="37477">MLITFKNLQQQTFKLEIDSDQTVRQLKEKLQAEKGSEYLAENQKLIYAGKILSDDTKISDCNIDSKKFVVVMVSKAAGGVSASSATNTAGAASASSTVTKPSSSVSTSQKPAEKSLPAEQPRVEEQLTSPVIDTPASVPESASSDEFERMVQNVMDMGYERSQVENALRASFNNPDRAVEYLLTGIPDELQADPTINQSMSSLISEDTGSSTGSSQVPQADPLAFLRNQPTFQQMRSVVQQNPELLNSVLQQIGQTNPALLQMISNNQEAFVRMLNEPNEGAAAAPAAAGRGPVGGYEVPVSTQDKEAIDRLKALGFPEHQVVQAYFACEKNENMAANLLLTQEPDD</sequence>
<accession>A0A2H8TQH5</accession>
<dbReference type="SUPFAM" id="SSF46934">
    <property type="entry name" value="UBA-like"/>
    <property type="match status" value="2"/>
</dbReference>
<evidence type="ECO:0000256" key="1">
    <source>
        <dbReference type="ARBA" id="ARBA00022737"/>
    </source>
</evidence>
<dbReference type="InterPro" id="IPR000626">
    <property type="entry name" value="Ubiquitin-like_dom"/>
</dbReference>
<dbReference type="GO" id="GO:0043130">
    <property type="term" value="F:ubiquitin binding"/>
    <property type="evidence" value="ECO:0007669"/>
    <property type="project" value="UniProtKB-UniRule"/>
</dbReference>
<dbReference type="FunFam" id="1.10.8.10:FF:000002">
    <property type="entry name" value="UV excision repair protein RAD23 homolog"/>
    <property type="match status" value="1"/>
</dbReference>
<dbReference type="AlphaFoldDB" id="A0A2H8TQH5"/>
<dbReference type="Gene3D" id="3.10.20.90">
    <property type="entry name" value="Phosphatidylinositol 3-kinase Catalytic Subunit, Chain A, domain 1"/>
    <property type="match status" value="1"/>
</dbReference>
<keyword evidence="4 5" id="KW-0539">Nucleus</keyword>
<dbReference type="SUPFAM" id="SSF101238">
    <property type="entry name" value="XPC-binding domain"/>
    <property type="match status" value="1"/>
</dbReference>
<evidence type="ECO:0000259" key="8">
    <source>
        <dbReference type="PROSITE" id="PS50053"/>
    </source>
</evidence>
<comment type="function">
    <text evidence="5">Multiubiquitin chain receptor involved in modulation of proteasomal degradation. Involved in nucleotide excision repair.</text>
</comment>
<dbReference type="Pfam" id="PF00240">
    <property type="entry name" value="ubiquitin"/>
    <property type="match status" value="1"/>
</dbReference>
<dbReference type="PANTHER" id="PTHR10621">
    <property type="entry name" value="UV EXCISION REPAIR PROTEIN RAD23"/>
    <property type="match status" value="1"/>
</dbReference>
<dbReference type="GO" id="GO:0005829">
    <property type="term" value="C:cytosol"/>
    <property type="evidence" value="ECO:0007669"/>
    <property type="project" value="TreeGrafter"/>
</dbReference>
<dbReference type="Pfam" id="PF00627">
    <property type="entry name" value="UBA"/>
    <property type="match status" value="2"/>
</dbReference>
<feature type="region of interest" description="Disordered" evidence="6">
    <location>
        <begin position="82"/>
        <end position="145"/>
    </location>
</feature>
<dbReference type="GO" id="GO:0006289">
    <property type="term" value="P:nucleotide-excision repair"/>
    <property type="evidence" value="ECO:0007669"/>
    <property type="project" value="UniProtKB-UniRule"/>
</dbReference>
<feature type="domain" description="Ubiquitin-like" evidence="8">
    <location>
        <begin position="1"/>
        <end position="78"/>
    </location>
</feature>
<dbReference type="OrthoDB" id="419317at2759"/>
<dbReference type="CDD" id="cd14378">
    <property type="entry name" value="UBA1_Rhp23p_like"/>
    <property type="match status" value="1"/>
</dbReference>
<dbReference type="InterPro" id="IPR004806">
    <property type="entry name" value="Rad23"/>
</dbReference>
<dbReference type="PROSITE" id="PS50053">
    <property type="entry name" value="UBIQUITIN_2"/>
    <property type="match status" value="1"/>
</dbReference>
<dbReference type="SMART" id="SM00165">
    <property type="entry name" value="UBA"/>
    <property type="match status" value="2"/>
</dbReference>
<feature type="compositionally biased region" description="Low complexity" evidence="6">
    <location>
        <begin position="82"/>
        <end position="110"/>
    </location>
</feature>
<dbReference type="EMBL" id="GFXV01004435">
    <property type="protein sequence ID" value="MBW16240.1"/>
    <property type="molecule type" value="Transcribed_RNA"/>
</dbReference>
<evidence type="ECO:0000313" key="9">
    <source>
        <dbReference type="EMBL" id="MBW16240.1"/>
    </source>
</evidence>
<dbReference type="GO" id="GO:0003684">
    <property type="term" value="F:damaged DNA binding"/>
    <property type="evidence" value="ECO:0007669"/>
    <property type="project" value="UniProtKB-UniRule"/>
</dbReference>
<dbReference type="InterPro" id="IPR015940">
    <property type="entry name" value="UBA"/>
</dbReference>
<dbReference type="Gene3D" id="1.10.8.10">
    <property type="entry name" value="DNA helicase RuvA subunit, C-terminal domain"/>
    <property type="match status" value="2"/>
</dbReference>
<dbReference type="Pfam" id="PF09280">
    <property type="entry name" value="XPC-binding"/>
    <property type="match status" value="1"/>
</dbReference>
<keyword evidence="5" id="KW-0963">Cytoplasm</keyword>
<dbReference type="PRINTS" id="PR01839">
    <property type="entry name" value="RAD23PROTEIN"/>
</dbReference>
<dbReference type="GO" id="GO:0031593">
    <property type="term" value="F:polyubiquitin modification-dependent protein binding"/>
    <property type="evidence" value="ECO:0007669"/>
    <property type="project" value="UniProtKB-UniRule"/>
</dbReference>
<dbReference type="GO" id="GO:0005654">
    <property type="term" value="C:nucleoplasm"/>
    <property type="evidence" value="ECO:0007669"/>
    <property type="project" value="TreeGrafter"/>
</dbReference>
<protein>
    <recommendedName>
        <fullName evidence="5">UV excision repair protein RAD23</fullName>
    </recommendedName>
</protein>